<dbReference type="SUPFAM" id="SSF56112">
    <property type="entry name" value="Protein kinase-like (PK-like)"/>
    <property type="match status" value="1"/>
</dbReference>
<dbReference type="PROSITE" id="PS50011">
    <property type="entry name" value="PROTEIN_KINASE_DOM"/>
    <property type="match status" value="1"/>
</dbReference>
<feature type="domain" description="Protein kinase" evidence="1">
    <location>
        <begin position="27"/>
        <end position="248"/>
    </location>
</feature>
<dbReference type="RefSeq" id="WP_012639575.1">
    <property type="nucleotide sequence ID" value="NC_011901.1"/>
</dbReference>
<dbReference type="KEGG" id="tgr:Tgr7_3044"/>
<dbReference type="SMART" id="SM00220">
    <property type="entry name" value="S_TKc"/>
    <property type="match status" value="1"/>
</dbReference>
<reference evidence="2 3" key="1">
    <citation type="journal article" date="2011" name="Stand. Genomic Sci.">
        <title>Complete genome sequence of 'Thioalkalivibrio sulfidophilus' HL-EbGr7.</title>
        <authorList>
            <person name="Muyzer G."/>
            <person name="Sorokin D.Y."/>
            <person name="Mavromatis K."/>
            <person name="Lapidus A."/>
            <person name="Clum A."/>
            <person name="Ivanova N."/>
            <person name="Pati A."/>
            <person name="d'Haeseleer P."/>
            <person name="Woyke T."/>
            <person name="Kyrpides N.C."/>
        </authorList>
    </citation>
    <scope>NUCLEOTIDE SEQUENCE [LARGE SCALE GENOMIC DNA]</scope>
    <source>
        <strain evidence="2 3">HL-EbGR7</strain>
    </source>
</reference>
<name>B8GPW6_THISH</name>
<sequence>MDIQGRFMGGSVRSFNLEPGQRLLDKYLVMDRLGAGWEGEVYRVRELATGIERTAKFFFPQRNPRDRAAIFYARKLHKLRQCPIVIQYYTRERMVLDGVTVSFLVSEFVEGELLSAFIRRHKGGRLSPFPALHLLHALARGIECIHQMGDYHGDLHSDNVIVSRYGLGFELRLLDLFHWGRPRAENIHDDVVNLIHIFHEALGGKAHYARLPPEIKAICCGLKRSLILKKFRTAGQLREYLETMEWGR</sequence>
<dbReference type="HOGENOM" id="CLU_1127609_0_0_6"/>
<protein>
    <submittedName>
        <fullName evidence="2">Serine/threonine protein kinase domain protein</fullName>
    </submittedName>
</protein>
<evidence type="ECO:0000313" key="2">
    <source>
        <dbReference type="EMBL" id="ACL74113.1"/>
    </source>
</evidence>
<keyword evidence="2" id="KW-0418">Kinase</keyword>
<dbReference type="STRING" id="396588.Tgr7_3044"/>
<dbReference type="eggNOG" id="COG0515">
    <property type="taxonomic scope" value="Bacteria"/>
</dbReference>
<keyword evidence="2" id="KW-0723">Serine/threonine-protein kinase</keyword>
<dbReference type="AlphaFoldDB" id="B8GPW6"/>
<proteinExistence type="predicted"/>
<keyword evidence="2" id="KW-0808">Transferase</keyword>
<dbReference type="Proteomes" id="UP000002383">
    <property type="component" value="Chromosome"/>
</dbReference>
<gene>
    <name evidence="2" type="ordered locus">Tgr7_3044</name>
</gene>
<dbReference type="GO" id="GO:0004674">
    <property type="term" value="F:protein serine/threonine kinase activity"/>
    <property type="evidence" value="ECO:0007669"/>
    <property type="project" value="UniProtKB-KW"/>
</dbReference>
<dbReference type="InterPro" id="IPR000719">
    <property type="entry name" value="Prot_kinase_dom"/>
</dbReference>
<dbReference type="Pfam" id="PF00069">
    <property type="entry name" value="Pkinase"/>
    <property type="match status" value="1"/>
</dbReference>
<accession>B8GPW6</accession>
<organism evidence="2 3">
    <name type="scientific">Thioalkalivibrio sulfidiphilus (strain HL-EbGR7)</name>
    <dbReference type="NCBI Taxonomy" id="396588"/>
    <lineage>
        <taxon>Bacteria</taxon>
        <taxon>Pseudomonadati</taxon>
        <taxon>Pseudomonadota</taxon>
        <taxon>Gammaproteobacteria</taxon>
        <taxon>Chromatiales</taxon>
        <taxon>Ectothiorhodospiraceae</taxon>
        <taxon>Thioalkalivibrio</taxon>
    </lineage>
</organism>
<evidence type="ECO:0000259" key="1">
    <source>
        <dbReference type="PROSITE" id="PS50011"/>
    </source>
</evidence>
<dbReference type="InterPro" id="IPR011009">
    <property type="entry name" value="Kinase-like_dom_sf"/>
</dbReference>
<keyword evidence="3" id="KW-1185">Reference proteome</keyword>
<evidence type="ECO:0000313" key="3">
    <source>
        <dbReference type="Proteomes" id="UP000002383"/>
    </source>
</evidence>
<dbReference type="GO" id="GO:0005524">
    <property type="term" value="F:ATP binding"/>
    <property type="evidence" value="ECO:0007669"/>
    <property type="project" value="InterPro"/>
</dbReference>
<dbReference type="EMBL" id="CP001339">
    <property type="protein sequence ID" value="ACL74113.1"/>
    <property type="molecule type" value="Genomic_DNA"/>
</dbReference>
<dbReference type="Gene3D" id="1.10.510.10">
    <property type="entry name" value="Transferase(Phosphotransferase) domain 1"/>
    <property type="match status" value="1"/>
</dbReference>